<dbReference type="GO" id="GO:0005615">
    <property type="term" value="C:extracellular space"/>
    <property type="evidence" value="ECO:0007669"/>
    <property type="project" value="TreeGrafter"/>
</dbReference>
<evidence type="ECO:0000256" key="1">
    <source>
        <dbReference type="ARBA" id="ARBA00004613"/>
    </source>
</evidence>
<dbReference type="InterPro" id="IPR033906">
    <property type="entry name" value="Lipase_N"/>
</dbReference>
<feature type="domain" description="Lipase" evidence="6">
    <location>
        <begin position="107"/>
        <end position="401"/>
    </location>
</feature>
<reference evidence="7" key="2">
    <citation type="submission" date="2014-07" db="EMBL/GenBank/DDBJ databases">
        <authorList>
            <person name="Hull J."/>
        </authorList>
    </citation>
    <scope>NUCLEOTIDE SEQUENCE</scope>
</reference>
<evidence type="ECO:0000256" key="4">
    <source>
        <dbReference type="ARBA" id="ARBA00023157"/>
    </source>
</evidence>
<comment type="similarity">
    <text evidence="2 5">Belongs to the AB hydrolase superfamily. Lipase family.</text>
</comment>
<proteinExistence type="inferred from homology"/>
<dbReference type="Gene3D" id="3.40.50.1820">
    <property type="entry name" value="alpha/beta hydrolase"/>
    <property type="match status" value="1"/>
</dbReference>
<evidence type="ECO:0000256" key="2">
    <source>
        <dbReference type="ARBA" id="ARBA00010701"/>
    </source>
</evidence>
<reference evidence="7" key="1">
    <citation type="journal article" date="2014" name="PLoS ONE">
        <title>Transcriptome-Based Identification of ABC Transporters in the Western Tarnished Plant Bug Lygus hesperus.</title>
        <authorList>
            <person name="Hull J.J."/>
            <person name="Chaney K."/>
            <person name="Geib S.M."/>
            <person name="Fabrick J.A."/>
            <person name="Brent C.S."/>
            <person name="Walsh D."/>
            <person name="Lavine L.C."/>
        </authorList>
    </citation>
    <scope>NUCLEOTIDE SEQUENCE</scope>
</reference>
<comment type="subcellular location">
    <subcellularLocation>
        <location evidence="1">Secreted</location>
    </subcellularLocation>
</comment>
<gene>
    <name evidence="7" type="primary">PNLIP_1</name>
    <name evidence="7" type="ORF">CM83_87347</name>
</gene>
<dbReference type="Pfam" id="PF00151">
    <property type="entry name" value="Lipase"/>
    <property type="match status" value="1"/>
</dbReference>
<organism evidence="7">
    <name type="scientific">Lygus hesperus</name>
    <name type="common">Western plant bug</name>
    <dbReference type="NCBI Taxonomy" id="30085"/>
    <lineage>
        <taxon>Eukaryota</taxon>
        <taxon>Metazoa</taxon>
        <taxon>Ecdysozoa</taxon>
        <taxon>Arthropoda</taxon>
        <taxon>Hexapoda</taxon>
        <taxon>Insecta</taxon>
        <taxon>Pterygota</taxon>
        <taxon>Neoptera</taxon>
        <taxon>Paraneoptera</taxon>
        <taxon>Hemiptera</taxon>
        <taxon>Heteroptera</taxon>
        <taxon>Panheteroptera</taxon>
        <taxon>Cimicomorpha</taxon>
        <taxon>Miridae</taxon>
        <taxon>Mirini</taxon>
        <taxon>Lygus</taxon>
    </lineage>
</organism>
<evidence type="ECO:0000259" key="6">
    <source>
        <dbReference type="Pfam" id="PF00151"/>
    </source>
</evidence>
<dbReference type="GO" id="GO:0016042">
    <property type="term" value="P:lipid catabolic process"/>
    <property type="evidence" value="ECO:0007669"/>
    <property type="project" value="TreeGrafter"/>
</dbReference>
<protein>
    <submittedName>
        <fullName evidence="7">Pancreatic triacylglycerol lipase</fullName>
    </submittedName>
</protein>
<feature type="non-terminal residue" evidence="7">
    <location>
        <position position="1"/>
    </location>
</feature>
<keyword evidence="3" id="KW-0964">Secreted</keyword>
<dbReference type="PANTHER" id="PTHR11610:SF173">
    <property type="entry name" value="LIPASE DOMAIN-CONTAINING PROTEIN-RELATED"/>
    <property type="match status" value="1"/>
</dbReference>
<dbReference type="InterPro" id="IPR029058">
    <property type="entry name" value="AB_hydrolase_fold"/>
</dbReference>
<dbReference type="PANTHER" id="PTHR11610">
    <property type="entry name" value="LIPASE"/>
    <property type="match status" value="1"/>
</dbReference>
<dbReference type="AlphaFoldDB" id="A0A0A9Y2S1"/>
<evidence type="ECO:0000313" key="7">
    <source>
        <dbReference type="EMBL" id="JAG23825.1"/>
    </source>
</evidence>
<dbReference type="PRINTS" id="PR00823">
    <property type="entry name" value="PANCLIPASE"/>
</dbReference>
<dbReference type="InterPro" id="IPR002331">
    <property type="entry name" value="Lipase_panc"/>
</dbReference>
<name>A0A0A9Y2S1_LYGHE</name>
<sequence>STLSTPFLESGIGGHVLGSPQFASTSSSPLYQYNSTLVGTGPHSSSSAFRQMDFTSPCVLLAALFAMAGLSHQQLSNIGTNGPSTVSSIIEEVSSTLSTIGTENVTKQTCYDELGCFDANSPWFSLLRPFPAPMEPKEINTALYLFTRKQPEALKVTLWPDVDLKGSDYDPQKRTVFITHGFAANTSADWMHDMKSAYLDDVDANVFLVDWGKGAKLINYFQAASNTRIVGAELGRFGKHIVGLGQQPKKIHAIGHSLGAHVSGYFGKRMAADNHTIGRITGLDAAQPGFETEDAVVKLTKEDADFVDVLHTDARPFIPFFGFGMLQPIGDTDFYINGGAMQPGCYTVEVPQNITSILDIAEIPVETLSKWVSCSHGRSYEYFTWSLKNKDCLFVGRKMSTTENVFKVGTLGTLRLVDPVVSSVRSCSKSNCNIIGLFTPKIPARGSFAVQTNGEPPFCMTQQDETRSLYNTLSLGTFDVIKDAGAATANFARKLNPF</sequence>
<evidence type="ECO:0000256" key="3">
    <source>
        <dbReference type="ARBA" id="ARBA00022525"/>
    </source>
</evidence>
<dbReference type="CDD" id="cd00707">
    <property type="entry name" value="Pancreat_lipase_like"/>
    <property type="match status" value="1"/>
</dbReference>
<dbReference type="InterPro" id="IPR000734">
    <property type="entry name" value="TAG_lipase"/>
</dbReference>
<keyword evidence="4" id="KW-1015">Disulfide bond</keyword>
<evidence type="ECO:0000256" key="5">
    <source>
        <dbReference type="RuleBase" id="RU004262"/>
    </source>
</evidence>
<dbReference type="GO" id="GO:0004806">
    <property type="term" value="F:triacylglycerol lipase activity"/>
    <property type="evidence" value="ECO:0007669"/>
    <property type="project" value="InterPro"/>
</dbReference>
<dbReference type="EMBL" id="GBHO01019779">
    <property type="protein sequence ID" value="JAG23825.1"/>
    <property type="molecule type" value="Transcribed_RNA"/>
</dbReference>
<dbReference type="PRINTS" id="PR00821">
    <property type="entry name" value="TAGLIPASE"/>
</dbReference>
<dbReference type="SUPFAM" id="SSF53474">
    <property type="entry name" value="alpha/beta-Hydrolases"/>
    <property type="match status" value="1"/>
</dbReference>
<dbReference type="ESTHER" id="lyghe-a0a0a9xv75">
    <property type="family name" value="Pancreatic_lipase"/>
</dbReference>
<dbReference type="InterPro" id="IPR013818">
    <property type="entry name" value="Lipase"/>
</dbReference>
<accession>A0A0A9Y2S1</accession>